<proteinExistence type="inferred from homology"/>
<dbReference type="Gene3D" id="3.30.300.30">
    <property type="match status" value="1"/>
</dbReference>
<dbReference type="EMBL" id="FWFF01000017">
    <property type="protein sequence ID" value="SLM99170.1"/>
    <property type="molecule type" value="Genomic_DNA"/>
</dbReference>
<dbReference type="GO" id="GO:0004467">
    <property type="term" value="F:long-chain fatty acid-CoA ligase activity"/>
    <property type="evidence" value="ECO:0007669"/>
    <property type="project" value="UniProtKB-EC"/>
</dbReference>
<dbReference type="Proteomes" id="UP000196581">
    <property type="component" value="Unassembled WGS sequence"/>
</dbReference>
<dbReference type="InterPro" id="IPR042099">
    <property type="entry name" value="ANL_N_sf"/>
</dbReference>
<gene>
    <name evidence="6" type="ORF">FM105_10440</name>
</gene>
<name>A0A1X6XJ49_9MICO</name>
<evidence type="ECO:0000313" key="6">
    <source>
        <dbReference type="EMBL" id="SLM99170.1"/>
    </source>
</evidence>
<dbReference type="PANTHER" id="PTHR43201:SF5">
    <property type="entry name" value="MEDIUM-CHAIN ACYL-COA LIGASE ACSF2, MITOCHONDRIAL"/>
    <property type="match status" value="1"/>
</dbReference>
<dbReference type="PANTHER" id="PTHR43201">
    <property type="entry name" value="ACYL-COA SYNTHETASE"/>
    <property type="match status" value="1"/>
</dbReference>
<evidence type="ECO:0000256" key="1">
    <source>
        <dbReference type="ARBA" id="ARBA00006432"/>
    </source>
</evidence>
<evidence type="ECO:0000256" key="2">
    <source>
        <dbReference type="ARBA" id="ARBA00022598"/>
    </source>
</evidence>
<dbReference type="GO" id="GO:0031956">
    <property type="term" value="F:medium-chain fatty acid-CoA ligase activity"/>
    <property type="evidence" value="ECO:0007669"/>
    <property type="project" value="TreeGrafter"/>
</dbReference>
<dbReference type="SUPFAM" id="SSF56801">
    <property type="entry name" value="Acetyl-CoA synthetase-like"/>
    <property type="match status" value="1"/>
</dbReference>
<dbReference type="InterPro" id="IPR020845">
    <property type="entry name" value="AMP-binding_CS"/>
</dbReference>
<keyword evidence="7" id="KW-1185">Reference proteome</keyword>
<dbReference type="PROSITE" id="PS00455">
    <property type="entry name" value="AMP_BINDING"/>
    <property type="match status" value="1"/>
</dbReference>
<comment type="similarity">
    <text evidence="1">Belongs to the ATP-dependent AMP-binding enzyme family.</text>
</comment>
<reference evidence="7" key="1">
    <citation type="submission" date="2017-02" db="EMBL/GenBank/DDBJ databases">
        <authorList>
            <person name="Dridi B."/>
        </authorList>
    </citation>
    <scope>NUCLEOTIDE SEQUENCE [LARGE SCALE GENOMIC DNA]</scope>
    <source>
        <strain evidence="7">B Co 03.10</strain>
    </source>
</reference>
<protein>
    <submittedName>
        <fullName evidence="6">Long-chain-fatty-acid--CoA ligase</fullName>
        <ecNumber evidence="6">6.2.1.3</ecNumber>
    </submittedName>
</protein>
<sequence>MNSTDSPDLNVIDPLLTLAAEDPDAPALRGPRNEERIELSRRDLIAGATAATARFSEAGLVHGDRIVLVSPTCPEFLLEFFGAQAHGLTVVAANPLSTARELEYFINDSGARLILSHPGCADASEAAAASTGITSRTIETLTPGSAAALPDGELSPVRRAGDETAALLYTSGTTGTPKGAMLTVDNLLTVGRVGGQISGATSSDRFGTALPLFHVFGLASVSILALSAGASITLLPRFHAETLFDTLIEDELTVVAGVPTMWNALLQVESDRKPTSLRLALSGGASIAVPIMRKFKERFDATIAEGYGLTETTAFGTFNPWNGRIVPGSVGLEVPSLDVRVKSLEGEPVPDNEVGEICIRGDLVMKGYWNNTSATEAAFDAEGFFRTGDLGYRDDDGYVYIVDRMKEMIIHGGYNVYPREVEEVLYEHPDVLEAAVIGAPDDYYGQNVTAIITPMPGTTPTAEAVEAFCRESLAAYKIPRIIRFVDALPKGPTGKIRKLDIEVPAASGSSDGSPTKRTRTHP</sequence>
<feature type="region of interest" description="Disordered" evidence="3">
    <location>
        <begin position="502"/>
        <end position="522"/>
    </location>
</feature>
<dbReference type="RefSeq" id="WP_256970334.1">
    <property type="nucleotide sequence ID" value="NZ_FWFF01000017.1"/>
</dbReference>
<dbReference type="Pfam" id="PF13193">
    <property type="entry name" value="AMP-binding_C"/>
    <property type="match status" value="1"/>
</dbReference>
<keyword evidence="2 6" id="KW-0436">Ligase</keyword>
<feature type="domain" description="AMP-binding enzyme C-terminal" evidence="5">
    <location>
        <begin position="420"/>
        <end position="495"/>
    </location>
</feature>
<dbReference type="AlphaFoldDB" id="A0A1X6XJ49"/>
<dbReference type="Pfam" id="PF00501">
    <property type="entry name" value="AMP-binding"/>
    <property type="match status" value="1"/>
</dbReference>
<evidence type="ECO:0000256" key="3">
    <source>
        <dbReference type="SAM" id="MobiDB-lite"/>
    </source>
</evidence>
<dbReference type="Gene3D" id="3.40.50.12780">
    <property type="entry name" value="N-terminal domain of ligase-like"/>
    <property type="match status" value="1"/>
</dbReference>
<dbReference type="InterPro" id="IPR045851">
    <property type="entry name" value="AMP-bd_C_sf"/>
</dbReference>
<accession>A0A1X6XJ49</accession>
<feature type="domain" description="AMP-dependent synthetase/ligase" evidence="4">
    <location>
        <begin position="19"/>
        <end position="369"/>
    </location>
</feature>
<dbReference type="InterPro" id="IPR025110">
    <property type="entry name" value="AMP-bd_C"/>
</dbReference>
<dbReference type="EC" id="6.2.1.3" evidence="6"/>
<evidence type="ECO:0000259" key="4">
    <source>
        <dbReference type="Pfam" id="PF00501"/>
    </source>
</evidence>
<dbReference type="FunFam" id="3.30.300.30:FF:000008">
    <property type="entry name" value="2,3-dihydroxybenzoate-AMP ligase"/>
    <property type="match status" value="1"/>
</dbReference>
<evidence type="ECO:0000313" key="7">
    <source>
        <dbReference type="Proteomes" id="UP000196581"/>
    </source>
</evidence>
<dbReference type="InterPro" id="IPR000873">
    <property type="entry name" value="AMP-dep_synth/lig_dom"/>
</dbReference>
<organism evidence="6 7">
    <name type="scientific">Brevibacterium yomogidense</name>
    <dbReference type="NCBI Taxonomy" id="946573"/>
    <lineage>
        <taxon>Bacteria</taxon>
        <taxon>Bacillati</taxon>
        <taxon>Actinomycetota</taxon>
        <taxon>Actinomycetes</taxon>
        <taxon>Micrococcales</taxon>
        <taxon>Brevibacteriaceae</taxon>
        <taxon>Brevibacterium</taxon>
    </lineage>
</organism>
<evidence type="ECO:0000259" key="5">
    <source>
        <dbReference type="Pfam" id="PF13193"/>
    </source>
</evidence>